<protein>
    <submittedName>
        <fullName evidence="1">Uncharacterized protein</fullName>
    </submittedName>
</protein>
<gene>
    <name evidence="1" type="ORF">ERS852582_01818</name>
</gene>
<accession>A0A173TYG9</accession>
<proteinExistence type="predicted"/>
<reference evidence="1 2" key="1">
    <citation type="submission" date="2015-09" db="EMBL/GenBank/DDBJ databases">
        <authorList>
            <consortium name="Pathogen Informatics"/>
        </authorList>
    </citation>
    <scope>NUCLEOTIDE SEQUENCE [LARGE SCALE GENOMIC DNA]</scope>
    <source>
        <strain evidence="1 2">2789STDY5834970</strain>
    </source>
</reference>
<evidence type="ECO:0000313" key="2">
    <source>
        <dbReference type="Proteomes" id="UP000095649"/>
    </source>
</evidence>
<dbReference type="RefSeq" id="WP_055186253.1">
    <property type="nucleotide sequence ID" value="NZ_CYXN01000014.1"/>
</dbReference>
<dbReference type="Proteomes" id="UP000095649">
    <property type="component" value="Unassembled WGS sequence"/>
</dbReference>
<dbReference type="EMBL" id="CYXN01000014">
    <property type="protein sequence ID" value="CUN07731.1"/>
    <property type="molecule type" value="Genomic_DNA"/>
</dbReference>
<organism evidence="1 2">
    <name type="scientific">Faecalibacterium prausnitzii</name>
    <dbReference type="NCBI Taxonomy" id="853"/>
    <lineage>
        <taxon>Bacteria</taxon>
        <taxon>Bacillati</taxon>
        <taxon>Bacillota</taxon>
        <taxon>Clostridia</taxon>
        <taxon>Eubacteriales</taxon>
        <taxon>Oscillospiraceae</taxon>
        <taxon>Faecalibacterium</taxon>
    </lineage>
</organism>
<dbReference type="AlphaFoldDB" id="A0A173TYG9"/>
<name>A0A173TYG9_9FIRM</name>
<sequence length="59" mass="6620">MSMLDEWSALATFLADMIEKYADVLEVDKMETASRISDVKVPAQKNENPQISVEKIFAA</sequence>
<evidence type="ECO:0000313" key="1">
    <source>
        <dbReference type="EMBL" id="CUN07731.1"/>
    </source>
</evidence>